<gene>
    <name evidence="4" type="ORF">Moror_5962</name>
</gene>
<dbReference type="SUPFAM" id="SSF52540">
    <property type="entry name" value="P-loop containing nucleoside triphosphate hydrolases"/>
    <property type="match status" value="1"/>
</dbReference>
<evidence type="ECO:0000313" key="5">
    <source>
        <dbReference type="Proteomes" id="UP000017559"/>
    </source>
</evidence>
<dbReference type="InterPro" id="IPR027417">
    <property type="entry name" value="P-loop_NTPase"/>
</dbReference>
<keyword evidence="1" id="KW-0677">Repeat</keyword>
<proteinExistence type="predicted"/>
<dbReference type="Gene3D" id="3.40.50.300">
    <property type="entry name" value="P-loop containing nucleotide triphosphate hydrolases"/>
    <property type="match status" value="1"/>
</dbReference>
<evidence type="ECO:0000313" key="4">
    <source>
        <dbReference type="EMBL" id="ESK85360.1"/>
    </source>
</evidence>
<dbReference type="PANTHER" id="PTHR10039:SF17">
    <property type="entry name" value="FUNGAL STAND N-TERMINAL GOODBYE DOMAIN-CONTAINING PROTEIN-RELATED"/>
    <property type="match status" value="1"/>
</dbReference>
<dbReference type="EMBL" id="AWSO01001087">
    <property type="protein sequence ID" value="ESK85360.1"/>
    <property type="molecule type" value="Genomic_DNA"/>
</dbReference>
<dbReference type="HOGENOM" id="CLU_000288_6_10_1"/>
<evidence type="ECO:0000256" key="2">
    <source>
        <dbReference type="SAM" id="MobiDB-lite"/>
    </source>
</evidence>
<dbReference type="PANTHER" id="PTHR10039">
    <property type="entry name" value="AMELOGENIN"/>
    <property type="match status" value="1"/>
</dbReference>
<dbReference type="AlphaFoldDB" id="V2WYU7"/>
<reference evidence="4 5" key="1">
    <citation type="journal article" date="2014" name="BMC Genomics">
        <title>Genome and secretome analysis of the hemibiotrophic fungal pathogen, Moniliophthora roreri, which causes frosty pod rot disease of cacao: mechanisms of the biotrophic and necrotrophic phases.</title>
        <authorList>
            <person name="Meinhardt L.W."/>
            <person name="Costa G.G.L."/>
            <person name="Thomazella D.P.T."/>
            <person name="Teixeira P.J.P.L."/>
            <person name="Carazzolle M.F."/>
            <person name="Schuster S.C."/>
            <person name="Carlson J.E."/>
            <person name="Guiltinan M.J."/>
            <person name="Mieczkowski P."/>
            <person name="Farmer A."/>
            <person name="Ramaraj T."/>
            <person name="Crozier J."/>
            <person name="Davis R.E."/>
            <person name="Shao J."/>
            <person name="Melnick R.L."/>
            <person name="Pereira G.A.G."/>
            <person name="Bailey B.A."/>
        </authorList>
    </citation>
    <scope>NUCLEOTIDE SEQUENCE [LARGE SCALE GENOMIC DNA]</scope>
    <source>
        <strain evidence="4 5">MCA 2997</strain>
    </source>
</reference>
<feature type="domain" description="NACHT" evidence="3">
    <location>
        <begin position="85"/>
        <end position="230"/>
    </location>
</feature>
<evidence type="ECO:0000256" key="1">
    <source>
        <dbReference type="ARBA" id="ARBA00022737"/>
    </source>
</evidence>
<accession>V2WYU7</accession>
<dbReference type="Pfam" id="PF24883">
    <property type="entry name" value="NPHP3_N"/>
    <property type="match status" value="1"/>
</dbReference>
<comment type="caution">
    <text evidence="4">The sequence shown here is derived from an EMBL/GenBank/DDBJ whole genome shotgun (WGS) entry which is preliminary data.</text>
</comment>
<dbReference type="STRING" id="1381753.V2WYU7"/>
<dbReference type="KEGG" id="mrr:Moror_5962"/>
<dbReference type="Proteomes" id="UP000017559">
    <property type="component" value="Unassembled WGS sequence"/>
</dbReference>
<protein>
    <submittedName>
        <fullName evidence="4">Nwd2</fullName>
    </submittedName>
</protein>
<dbReference type="InterPro" id="IPR056884">
    <property type="entry name" value="NPHP3-like_N"/>
</dbReference>
<feature type="compositionally biased region" description="Basic and acidic residues" evidence="2">
    <location>
        <begin position="816"/>
        <end position="825"/>
    </location>
</feature>
<name>V2WYU7_MONRO</name>
<sequence length="825" mass="94762">MSMFQSSHSFQISGGQFNVAGRDIHRYQINNFNDPLHDLWDAIKDVGASHNSETRYPPPKCDPDTRRDVMEILRTWIYSRSWWHRIFWLYGPAGAGKSAIAQTLAEMGQQEGFLVSSFFFSRGDPKRNNAKSLFLTITYALAISVPELRPLIEQALRNNPTVLQASLEEQFEKLIFEPCRSLTKLHRFPWLVVIDGLDECNDSHEQQRILFILATMLPKLRLRFLVCSRPEPPIREAFSIDPFRSYLHRIVLDNTFQANCDIEILLTKEFQRIRNHEWYRHIRFPVPWPAPGIIDELVQKASAQFIYANTVVKFIDNKYLNPCVQLEVILHPNLRPALDPESNSPFHDLDVLYHQILSEPSHPQPQKLRDVIWAVQCLYHHTSLEPTPAHIEALLMLHEGDVISTLHGMHSILHIGGPNERIQILHASFGDFLCDPTRSDDFFSGDARTQNSFLATHLLHAIDHYSRFCGRYEEKLSSEQIRILDYAWRNWGDHCSKSSLDEKVLDALRNADFTRRLGFYIMDYLRDISRSRSRPNASPSGHAQGIWDFYQQSRLLWKCLQVRPFGDTIDNFESKAIPQKHDVSVDIIHRFSTTTSCLDVKISQSGIPDTILPQILDAAAIELGRASIDPSRGVSLPRGEVSLSDLTSPYPKILLLFSPERFQVVSIGIGCSCVHRVAALSHRTLPCSQSSFTVGLYHIPLSMIISQLITIAMHDLSGWYYKEGRLDRPFSTYRPNEWLDFCGPCPGFLDSLSPRIIYKEDQDRILEWLQSFPPEYTSQTAPLIERVRAIECNPWREWLEGQSCGKRPQEGQHLQRGRDERGSGG</sequence>
<evidence type="ECO:0000259" key="3">
    <source>
        <dbReference type="PROSITE" id="PS50837"/>
    </source>
</evidence>
<organism evidence="4 5">
    <name type="scientific">Moniliophthora roreri (strain MCA 2997)</name>
    <name type="common">Cocoa frosty pod rot fungus</name>
    <name type="synonym">Crinipellis roreri</name>
    <dbReference type="NCBI Taxonomy" id="1381753"/>
    <lineage>
        <taxon>Eukaryota</taxon>
        <taxon>Fungi</taxon>
        <taxon>Dikarya</taxon>
        <taxon>Basidiomycota</taxon>
        <taxon>Agaricomycotina</taxon>
        <taxon>Agaricomycetes</taxon>
        <taxon>Agaricomycetidae</taxon>
        <taxon>Agaricales</taxon>
        <taxon>Marasmiineae</taxon>
        <taxon>Marasmiaceae</taxon>
        <taxon>Moniliophthora</taxon>
    </lineage>
</organism>
<dbReference type="PROSITE" id="PS50837">
    <property type="entry name" value="NACHT"/>
    <property type="match status" value="1"/>
</dbReference>
<dbReference type="OrthoDB" id="5967843at2759"/>
<keyword evidence="5" id="KW-1185">Reference proteome</keyword>
<dbReference type="InterPro" id="IPR007111">
    <property type="entry name" value="NACHT_NTPase"/>
</dbReference>
<feature type="region of interest" description="Disordered" evidence="2">
    <location>
        <begin position="803"/>
        <end position="825"/>
    </location>
</feature>